<dbReference type="EMBL" id="JH660645">
    <property type="protein sequence ID" value="EIM26536.1"/>
    <property type="molecule type" value="Genomic_DNA"/>
</dbReference>
<keyword evidence="2" id="KW-1185">Reference proteome</keyword>
<organism evidence="1 2">
    <name type="scientific">Microvirga lotononidis</name>
    <dbReference type="NCBI Taxonomy" id="864069"/>
    <lineage>
        <taxon>Bacteria</taxon>
        <taxon>Pseudomonadati</taxon>
        <taxon>Pseudomonadota</taxon>
        <taxon>Alphaproteobacteria</taxon>
        <taxon>Hyphomicrobiales</taxon>
        <taxon>Methylobacteriaceae</taxon>
        <taxon>Microvirga</taxon>
    </lineage>
</organism>
<name>I4YRE4_9HYPH</name>
<protein>
    <recommendedName>
        <fullName evidence="3">Transcriptional regulator</fullName>
    </recommendedName>
</protein>
<accession>I4YRE4</accession>
<dbReference type="Gene3D" id="1.10.10.10">
    <property type="entry name" value="Winged helix-like DNA-binding domain superfamily/Winged helix DNA-binding domain"/>
    <property type="match status" value="1"/>
</dbReference>
<dbReference type="AlphaFoldDB" id="I4YRE4"/>
<reference evidence="1 2" key="1">
    <citation type="submission" date="2012-02" db="EMBL/GenBank/DDBJ databases">
        <title>Improved High-Quality Draft sequence of Microvirga sp. WSM3557.</title>
        <authorList>
            <consortium name="US DOE Joint Genome Institute"/>
            <person name="Lucas S."/>
            <person name="Han J."/>
            <person name="Lapidus A."/>
            <person name="Cheng J.-F."/>
            <person name="Goodwin L."/>
            <person name="Pitluck S."/>
            <person name="Peters L."/>
            <person name="Zhang X."/>
            <person name="Detter J.C."/>
            <person name="Han C."/>
            <person name="Tapia R."/>
            <person name="Land M."/>
            <person name="Hauser L."/>
            <person name="Kyrpides N."/>
            <person name="Ivanova N."/>
            <person name="Pagani I."/>
            <person name="Brau L."/>
            <person name="Yates R."/>
            <person name="O'Hara G."/>
            <person name="Rui T."/>
            <person name="Howieson J."/>
            <person name="Reeve W."/>
            <person name="Woyke T."/>
        </authorList>
    </citation>
    <scope>NUCLEOTIDE SEQUENCE [LARGE SCALE GENOMIC DNA]</scope>
    <source>
        <strain evidence="1 2">WSM3557</strain>
    </source>
</reference>
<proteinExistence type="predicted"/>
<dbReference type="HOGENOM" id="CLU_1935619_0_0_5"/>
<evidence type="ECO:0008006" key="3">
    <source>
        <dbReference type="Google" id="ProtNLM"/>
    </source>
</evidence>
<evidence type="ECO:0000313" key="2">
    <source>
        <dbReference type="Proteomes" id="UP000003947"/>
    </source>
</evidence>
<dbReference type="InterPro" id="IPR036390">
    <property type="entry name" value="WH_DNA-bd_sf"/>
</dbReference>
<evidence type="ECO:0000313" key="1">
    <source>
        <dbReference type="EMBL" id="EIM26536.1"/>
    </source>
</evidence>
<dbReference type="Proteomes" id="UP000003947">
    <property type="component" value="Unassembled WGS sequence"/>
</dbReference>
<dbReference type="InterPro" id="IPR036388">
    <property type="entry name" value="WH-like_DNA-bd_sf"/>
</dbReference>
<gene>
    <name evidence="1" type="ORF">MicloDRAFT_00030850</name>
</gene>
<sequence>MVQGPRSQFKGESLSLVRKAIIRIVLADLLREESGAMAVQHVGILWIIYEYSDSQDPITTARLKSLTQMTSTAIIRIAERLESLGLIKRRLVTASHGRGRAWEYHPALPDDLIGEAVKGILAAGTPLPPL</sequence>
<dbReference type="PATRIC" id="fig|864069.3.peg.3347"/>
<dbReference type="SUPFAM" id="SSF46785">
    <property type="entry name" value="Winged helix' DNA-binding domain"/>
    <property type="match status" value="1"/>
</dbReference>